<feature type="compositionally biased region" description="Basic and acidic residues" evidence="1">
    <location>
        <begin position="673"/>
        <end position="695"/>
    </location>
</feature>
<feature type="domain" description="T6SS Phospholipase effector Tle1-like catalytic" evidence="2">
    <location>
        <begin position="53"/>
        <end position="322"/>
    </location>
</feature>
<organism evidence="3 4">
    <name type="scientific">Fusarium solani</name>
    <name type="common">Filamentous fungus</name>
    <dbReference type="NCBI Taxonomy" id="169388"/>
    <lineage>
        <taxon>Eukaryota</taxon>
        <taxon>Fungi</taxon>
        <taxon>Dikarya</taxon>
        <taxon>Ascomycota</taxon>
        <taxon>Pezizomycotina</taxon>
        <taxon>Sordariomycetes</taxon>
        <taxon>Hypocreomycetidae</taxon>
        <taxon>Hypocreales</taxon>
        <taxon>Nectriaceae</taxon>
        <taxon>Fusarium</taxon>
        <taxon>Fusarium solani species complex</taxon>
    </lineage>
</organism>
<dbReference type="AlphaFoldDB" id="A0A9P9KU47"/>
<feature type="compositionally biased region" description="Polar residues" evidence="1">
    <location>
        <begin position="30"/>
        <end position="44"/>
    </location>
</feature>
<dbReference type="OrthoDB" id="5105351at2759"/>
<reference evidence="3" key="1">
    <citation type="journal article" date="2021" name="Nat. Commun.">
        <title>Genetic determinants of endophytism in the Arabidopsis root mycobiome.</title>
        <authorList>
            <person name="Mesny F."/>
            <person name="Miyauchi S."/>
            <person name="Thiergart T."/>
            <person name="Pickel B."/>
            <person name="Atanasova L."/>
            <person name="Karlsson M."/>
            <person name="Huettel B."/>
            <person name="Barry K.W."/>
            <person name="Haridas S."/>
            <person name="Chen C."/>
            <person name="Bauer D."/>
            <person name="Andreopoulos W."/>
            <person name="Pangilinan J."/>
            <person name="LaButti K."/>
            <person name="Riley R."/>
            <person name="Lipzen A."/>
            <person name="Clum A."/>
            <person name="Drula E."/>
            <person name="Henrissat B."/>
            <person name="Kohler A."/>
            <person name="Grigoriev I.V."/>
            <person name="Martin F.M."/>
            <person name="Hacquard S."/>
        </authorList>
    </citation>
    <scope>NUCLEOTIDE SEQUENCE</scope>
    <source>
        <strain evidence="3">FSSC 5 MPI-SDFR-AT-0091</strain>
    </source>
</reference>
<protein>
    <recommendedName>
        <fullName evidence="2">T6SS Phospholipase effector Tle1-like catalytic domain-containing protein</fullName>
    </recommendedName>
</protein>
<proteinExistence type="predicted"/>
<dbReference type="Pfam" id="PF09994">
    <property type="entry name" value="T6SS_Tle1-like_cat"/>
    <property type="match status" value="1"/>
</dbReference>
<keyword evidence="4" id="KW-1185">Reference proteome</keyword>
<feature type="region of interest" description="Disordered" evidence="1">
    <location>
        <begin position="1"/>
        <end position="48"/>
    </location>
</feature>
<sequence length="721" mass="80594">MAQKSGSPVEGSVFDDQPGETSRPGRFLSPQESTEASPSTQDSPKATAPAGKKRLFVCCDGTWNDGINSSQPLTNVSRLARCVDHYDTLGCLQLVYYDNGLGNGTDRLSNSFDSATGRGISAKIRAAYSFLCHNYNADTEDEIMLVGFSRGSFTVQCVASMIHHIGLLKKEGLEVLPELFELWATQTSEHGMLDESAQPGNSFGIPLGDLSAGLERKGFLTRNVRIKACAVWDTVSALGSPLPQLWTRPLHFVGKCAPLRADHAFQALALNERRRNFKPVLWTSRNKKTQVHQCWFIGSHSDVGGGSGKTELATLALVWMIARLEDTTSTQMFNHDVLFNFMNDHYFGNFWNHLNDLFGRRWRRPKYKGGSEPGTMATKLSVAWWCAGVQFRTRHIKDRRRDLFKKRTNDRVRDISEYCKQKQKSVKKSVGSVFPTKRREKKEKDLERTPVPDRDPTAGVLEGAKDKGKGLTRSVSLHEHQVVALERSSQCVHFSVRLIMATGESKCHLLKKWATEPSVNGTRDICWKYSNGDTKYVMDEDKLYGRENQILSNWLLTSHKLGKRIGTIERLGSGEESKIEGGNGKEAEKSEPMKNGQVVKVVELETQGSDLKREEALQTSEADRGTEKSIPTRPHSDGKLAEGKEVDRVNRETKDQVNGGLKGEEVGSPEKQGTSEKRFWEFIRGHFHPKEDPARGDGTSSPLKLDLKLMYLGKKTGSQEK</sequence>
<feature type="compositionally biased region" description="Basic and acidic residues" evidence="1">
    <location>
        <begin position="575"/>
        <end position="592"/>
    </location>
</feature>
<dbReference type="PANTHER" id="PTHR33840">
    <property type="match status" value="1"/>
</dbReference>
<evidence type="ECO:0000313" key="3">
    <source>
        <dbReference type="EMBL" id="KAH7268618.1"/>
    </source>
</evidence>
<comment type="caution">
    <text evidence="3">The sequence shown here is derived from an EMBL/GenBank/DDBJ whole genome shotgun (WGS) entry which is preliminary data.</text>
</comment>
<evidence type="ECO:0000259" key="2">
    <source>
        <dbReference type="Pfam" id="PF09994"/>
    </source>
</evidence>
<evidence type="ECO:0000256" key="1">
    <source>
        <dbReference type="SAM" id="MobiDB-lite"/>
    </source>
</evidence>
<dbReference type="Proteomes" id="UP000736672">
    <property type="component" value="Unassembled WGS sequence"/>
</dbReference>
<dbReference type="EMBL" id="JAGTJS010000005">
    <property type="protein sequence ID" value="KAH7268618.1"/>
    <property type="molecule type" value="Genomic_DNA"/>
</dbReference>
<dbReference type="InterPro" id="IPR018712">
    <property type="entry name" value="Tle1-like_cat"/>
</dbReference>
<name>A0A9P9KU47_FUSSL</name>
<accession>A0A9P9KU47</accession>
<feature type="compositionally biased region" description="Basic and acidic residues" evidence="1">
    <location>
        <begin position="442"/>
        <end position="456"/>
    </location>
</feature>
<gene>
    <name evidence="3" type="ORF">B0J15DRAFT_578871</name>
</gene>
<feature type="region of interest" description="Disordered" evidence="1">
    <location>
        <begin position="575"/>
        <end position="705"/>
    </location>
</feature>
<feature type="region of interest" description="Disordered" evidence="1">
    <location>
        <begin position="426"/>
        <end position="467"/>
    </location>
</feature>
<feature type="compositionally biased region" description="Basic and acidic residues" evidence="1">
    <location>
        <begin position="634"/>
        <end position="655"/>
    </location>
</feature>
<dbReference type="PANTHER" id="PTHR33840:SF1">
    <property type="entry name" value="TLE1 PHOSPHOLIPASE DOMAIN-CONTAINING PROTEIN"/>
    <property type="match status" value="1"/>
</dbReference>
<evidence type="ECO:0000313" key="4">
    <source>
        <dbReference type="Proteomes" id="UP000736672"/>
    </source>
</evidence>
<feature type="compositionally biased region" description="Basic and acidic residues" evidence="1">
    <location>
        <begin position="610"/>
        <end position="627"/>
    </location>
</feature>